<reference evidence="2 3" key="1">
    <citation type="submission" date="2019-03" db="EMBL/GenBank/DDBJ databases">
        <title>Genomic Encyclopedia of Archaeal and Bacterial Type Strains, Phase II (KMG-II): from individual species to whole genera.</title>
        <authorList>
            <person name="Goeker M."/>
        </authorList>
    </citation>
    <scope>NUCLEOTIDE SEQUENCE [LARGE SCALE GENOMIC DNA]</scope>
    <source>
        <strain evidence="2 3">DSM 15388</strain>
    </source>
</reference>
<evidence type="ECO:0000313" key="3">
    <source>
        <dbReference type="Proteomes" id="UP000295793"/>
    </source>
</evidence>
<gene>
    <name evidence="2" type="ORF">BCF53_10395</name>
</gene>
<dbReference type="GO" id="GO:0035438">
    <property type="term" value="F:cyclic-di-GMP binding"/>
    <property type="evidence" value="ECO:0007669"/>
    <property type="project" value="InterPro"/>
</dbReference>
<dbReference type="EMBL" id="SLZR01000003">
    <property type="protein sequence ID" value="TCS42434.1"/>
    <property type="molecule type" value="Genomic_DNA"/>
</dbReference>
<evidence type="ECO:0000313" key="2">
    <source>
        <dbReference type="EMBL" id="TCS42434.1"/>
    </source>
</evidence>
<keyword evidence="3" id="KW-1185">Reference proteome</keyword>
<dbReference type="SUPFAM" id="SSF141371">
    <property type="entry name" value="PilZ domain-like"/>
    <property type="match status" value="1"/>
</dbReference>
<dbReference type="Gene3D" id="2.40.10.220">
    <property type="entry name" value="predicted glycosyltransferase like domains"/>
    <property type="match status" value="1"/>
</dbReference>
<name>A0A4R3I8I8_9GAMM</name>
<dbReference type="Pfam" id="PF07238">
    <property type="entry name" value="PilZ"/>
    <property type="match status" value="1"/>
</dbReference>
<protein>
    <submittedName>
        <fullName evidence="2">PilZ domain-containing protein</fullName>
    </submittedName>
</protein>
<accession>A0A4R3I8I8</accession>
<dbReference type="InterPro" id="IPR009875">
    <property type="entry name" value="PilZ_domain"/>
</dbReference>
<dbReference type="OrthoDB" id="6197851at2"/>
<dbReference type="AlphaFoldDB" id="A0A4R3I8I8"/>
<dbReference type="Proteomes" id="UP000295793">
    <property type="component" value="Unassembled WGS sequence"/>
</dbReference>
<sequence length="90" mass="10058">MTHEKRKHLRTAIAMELQVTLEDGRQTKTKTWDISDGGIGIQLPLQGNIEWQIGMSVKTKVLGLPFDSPELTMDVVRIDGDTIGLKLNNN</sequence>
<organism evidence="2 3">
    <name type="scientific">Reinekea marinisedimentorum</name>
    <dbReference type="NCBI Taxonomy" id="230495"/>
    <lineage>
        <taxon>Bacteria</taxon>
        <taxon>Pseudomonadati</taxon>
        <taxon>Pseudomonadota</taxon>
        <taxon>Gammaproteobacteria</taxon>
        <taxon>Oceanospirillales</taxon>
        <taxon>Saccharospirillaceae</taxon>
        <taxon>Reinekea</taxon>
    </lineage>
</organism>
<dbReference type="RefSeq" id="WP_132700355.1">
    <property type="nucleotide sequence ID" value="NZ_SLZR01000003.1"/>
</dbReference>
<proteinExistence type="predicted"/>
<feature type="domain" description="PilZ" evidence="1">
    <location>
        <begin position="4"/>
        <end position="88"/>
    </location>
</feature>
<evidence type="ECO:0000259" key="1">
    <source>
        <dbReference type="Pfam" id="PF07238"/>
    </source>
</evidence>
<comment type="caution">
    <text evidence="2">The sequence shown here is derived from an EMBL/GenBank/DDBJ whole genome shotgun (WGS) entry which is preliminary data.</text>
</comment>